<dbReference type="InterPro" id="IPR012340">
    <property type="entry name" value="NA-bd_OB-fold"/>
</dbReference>
<dbReference type="Proteomes" id="UP000837675">
    <property type="component" value="Unassembled WGS sequence"/>
</dbReference>
<dbReference type="GO" id="GO:0003729">
    <property type="term" value="F:mRNA binding"/>
    <property type="evidence" value="ECO:0007669"/>
    <property type="project" value="TreeGrafter"/>
</dbReference>
<sequence>MSMNLQKNITAEEQLIADEFEKLFYSYLDSEKKEGQVIKGAVIGVERDSVLIDVGLKSEGRVPKSQFGNIALNVGDEVEVYVERFEGKGGRIILSREKALRDIAWSKFEQICTQGENVDGVIIGRVKGGFAVELSGIIAFLPGSQVDIRPVKDISVLFGLAQPFKILKVDKENGNVVVSRRAILEDSRKEARQEQLANIQEGSVLEGTVKNLTDYGVFIDLGFMDGLLHITDISWSKISHPSEVLSIGQVVKVIVIKYSAESQRVSLGMKQLEANPWDQLAEKYKVGTKFKGTVTTVVDYGAFVEIEPNVEGLVYHTEMSWNAKNMHPRKLVKPDDEVEVIILEIDISKHRISLSMKQCKENPWAKFAENYPIGSTVSGIIKNIADFGMFMTIGDAEQDEIDVLIPATEISWDKSPEEALKDYAKGSSVTGVVLNIDLERERVTVSIKQVAGDAVVVAAEKLVNAGIVTCVVTNIKKDGIEVEAAEGLTAFIKKSDLSKHKDEQRLERFAVGDKVDAKVLGFDKTSRQLSLSIKAHEIEEEKRAIAEFGSTASGASLGDILGAALKKDK</sequence>
<dbReference type="CDD" id="cd05687">
    <property type="entry name" value="S1_RPS1_repeat_ec1_hs1"/>
    <property type="match status" value="1"/>
</dbReference>
<feature type="domain" description="S1 motif" evidence="9">
    <location>
        <begin position="287"/>
        <end position="357"/>
    </location>
</feature>
<evidence type="ECO:0000313" key="11">
    <source>
        <dbReference type="Proteomes" id="UP000837675"/>
    </source>
</evidence>
<accession>A0A8S4C1V2</accession>
<evidence type="ECO:0000256" key="4">
    <source>
        <dbReference type="ARBA" id="ARBA00022980"/>
    </source>
</evidence>
<keyword evidence="4 10" id="KW-0689">Ribosomal protein</keyword>
<evidence type="ECO:0000256" key="5">
    <source>
        <dbReference type="ARBA" id="ARBA00023274"/>
    </source>
</evidence>
<gene>
    <name evidence="10" type="ORF">MHYMCMPASI_00943</name>
</gene>
<feature type="domain" description="S1 motif" evidence="9">
    <location>
        <begin position="35"/>
        <end position="97"/>
    </location>
</feature>
<evidence type="ECO:0000256" key="1">
    <source>
        <dbReference type="ARBA" id="ARBA00006767"/>
    </source>
</evidence>
<dbReference type="InterPro" id="IPR050437">
    <property type="entry name" value="Ribos_protein_bS1-like"/>
</dbReference>
<dbReference type="InterPro" id="IPR035104">
    <property type="entry name" value="Ribosomal_protein_S1-like"/>
</dbReference>
<evidence type="ECO:0000256" key="7">
    <source>
        <dbReference type="ARBA" id="ARBA00035293"/>
    </source>
</evidence>
<dbReference type="CDD" id="cd05688">
    <property type="entry name" value="S1_RPS1_repeat_ec3"/>
    <property type="match status" value="1"/>
</dbReference>
<name>A0A8S4C1V2_9ACAR</name>
<dbReference type="InterPro" id="IPR003029">
    <property type="entry name" value="S1_domain"/>
</dbReference>
<organism evidence="10 11">
    <name type="scientific">Hyalomma marginatum</name>
    <dbReference type="NCBI Taxonomy" id="34627"/>
    <lineage>
        <taxon>Eukaryota</taxon>
        <taxon>Metazoa</taxon>
        <taxon>Ecdysozoa</taxon>
        <taxon>Arthropoda</taxon>
        <taxon>Chelicerata</taxon>
        <taxon>Arachnida</taxon>
        <taxon>Acari</taxon>
        <taxon>Parasitiformes</taxon>
        <taxon>Ixodida</taxon>
        <taxon>Ixodoidea</taxon>
        <taxon>Ixodidae</taxon>
        <taxon>Hyalomminae</taxon>
        <taxon>Hyalomma</taxon>
    </lineage>
</organism>
<keyword evidence="3" id="KW-0694">RNA-binding</keyword>
<keyword evidence="5" id="KW-0687">Ribonucleoprotein</keyword>
<evidence type="ECO:0000256" key="8">
    <source>
        <dbReference type="ARBA" id="ARBA00035517"/>
    </source>
</evidence>
<dbReference type="InterPro" id="IPR000110">
    <property type="entry name" value="Ribosomal_bS1"/>
</dbReference>
<evidence type="ECO:0000256" key="3">
    <source>
        <dbReference type="ARBA" id="ARBA00022884"/>
    </source>
</evidence>
<feature type="domain" description="S1 motif" evidence="9">
    <location>
        <begin position="374"/>
        <end position="448"/>
    </location>
</feature>
<dbReference type="GO" id="GO:0006412">
    <property type="term" value="P:translation"/>
    <property type="evidence" value="ECO:0007669"/>
    <property type="project" value="InterPro"/>
</dbReference>
<dbReference type="EMBL" id="CAJVAF010000325">
    <property type="protein sequence ID" value="CAG7597510.1"/>
    <property type="molecule type" value="Genomic_DNA"/>
</dbReference>
<dbReference type="FunFam" id="2.40.50.140:FF:000011">
    <property type="entry name" value="30S ribosomal protein S1"/>
    <property type="match status" value="1"/>
</dbReference>
<dbReference type="AlphaFoldDB" id="A0A8S4C1V2"/>
<dbReference type="PANTHER" id="PTHR10724:SF7">
    <property type="entry name" value="SMALL RIBOSOMAL SUBUNIT PROTEIN BS1C"/>
    <property type="match status" value="1"/>
</dbReference>
<dbReference type="SMART" id="SM00316">
    <property type="entry name" value="S1"/>
    <property type="match status" value="6"/>
</dbReference>
<dbReference type="PRINTS" id="PR00681">
    <property type="entry name" value="RIBOSOMALS1"/>
</dbReference>
<dbReference type="PROSITE" id="PS50126">
    <property type="entry name" value="S1"/>
    <property type="match status" value="6"/>
</dbReference>
<protein>
    <recommendedName>
        <fullName evidence="7">Small ribosomal subunit protein bS1</fullName>
    </recommendedName>
    <alternativeName>
        <fullName evidence="8">30S ribosomal protein S1</fullName>
    </alternativeName>
</protein>
<dbReference type="CDD" id="cd04465">
    <property type="entry name" value="S1_RPS1_repeat_ec2_hs2"/>
    <property type="match status" value="1"/>
</dbReference>
<keyword evidence="11" id="KW-1185">Reference proteome</keyword>
<proteinExistence type="inferred from homology"/>
<comment type="caution">
    <text evidence="10">The sequence shown here is derived from an EMBL/GenBank/DDBJ whole genome shotgun (WGS) entry which is preliminary data.</text>
</comment>
<dbReference type="FunFam" id="2.40.50.140:FF:000051">
    <property type="entry name" value="RNA-binding transcriptional accessory protein"/>
    <property type="match status" value="1"/>
</dbReference>
<dbReference type="GO" id="GO:0003735">
    <property type="term" value="F:structural constituent of ribosome"/>
    <property type="evidence" value="ECO:0007669"/>
    <property type="project" value="InterPro"/>
</dbReference>
<dbReference type="NCBIfam" id="NF004952">
    <property type="entry name" value="PRK06299.1-2"/>
    <property type="match status" value="1"/>
</dbReference>
<evidence type="ECO:0000256" key="2">
    <source>
        <dbReference type="ARBA" id="ARBA00022737"/>
    </source>
</evidence>
<evidence type="ECO:0000313" key="10">
    <source>
        <dbReference type="EMBL" id="CAG7597510.1"/>
    </source>
</evidence>
<dbReference type="PANTHER" id="PTHR10724">
    <property type="entry name" value="30S RIBOSOMAL PROTEIN S1"/>
    <property type="match status" value="1"/>
</dbReference>
<feature type="domain" description="S1 motif" evidence="9">
    <location>
        <begin position="465"/>
        <end position="534"/>
    </location>
</feature>
<comment type="similarity">
    <text evidence="1">Belongs to the bacterial ribosomal protein bS1 family.</text>
</comment>
<reference evidence="10" key="1">
    <citation type="submission" date="2021-06" db="EMBL/GenBank/DDBJ databases">
        <authorList>
            <person name="Nardi T."/>
            <person name="Nardi T."/>
        </authorList>
    </citation>
    <scope>NUCLEOTIDE SEQUENCE</scope>
</reference>
<dbReference type="Pfam" id="PF00575">
    <property type="entry name" value="S1"/>
    <property type="match status" value="6"/>
</dbReference>
<dbReference type="Gene3D" id="2.40.50.140">
    <property type="entry name" value="Nucleic acid-binding proteins"/>
    <property type="match status" value="6"/>
</dbReference>
<feature type="domain" description="S1 motif" evidence="9">
    <location>
        <begin position="115"/>
        <end position="181"/>
    </location>
</feature>
<comment type="function">
    <text evidence="6">Associates with the EF-Tu.GDP complex and induces the exchange of GDP to GTP. It remains bound to the aminoacyl-tRNA.EF-Tu.GTP complex up to the GTP hydrolysis stage on the ribosome.</text>
</comment>
<evidence type="ECO:0000259" key="9">
    <source>
        <dbReference type="PROSITE" id="PS50126"/>
    </source>
</evidence>
<feature type="domain" description="S1 motif" evidence="9">
    <location>
        <begin position="202"/>
        <end position="270"/>
    </location>
</feature>
<keyword evidence="2" id="KW-0677">Repeat</keyword>
<dbReference type="GO" id="GO:0022627">
    <property type="term" value="C:cytosolic small ribosomal subunit"/>
    <property type="evidence" value="ECO:0007669"/>
    <property type="project" value="TreeGrafter"/>
</dbReference>
<dbReference type="SUPFAM" id="SSF50249">
    <property type="entry name" value="Nucleic acid-binding proteins"/>
    <property type="match status" value="6"/>
</dbReference>
<dbReference type="PIRSF" id="PIRSF002111">
    <property type="entry name" value="RpsA"/>
    <property type="match status" value="1"/>
</dbReference>
<evidence type="ECO:0000256" key="6">
    <source>
        <dbReference type="ARBA" id="ARBA00025453"/>
    </source>
</evidence>